<proteinExistence type="predicted"/>
<accession>A0A3G3IHC3</accession>
<reference evidence="2 3" key="1">
    <citation type="submission" date="2016-10" db="EMBL/GenBank/DDBJ databases">
        <title>Complete genome of the TMA-utilizing, human hosted archaeon Methanomethylophilus alvus Gen. nov, sp. nov., strain Mx-05, derived from a pure culture.</title>
        <authorList>
            <person name="Brugere J.-F."/>
            <person name="Ben Hania W."/>
            <person name="Chaudhary P.P."/>
            <person name="Gaci N."/>
            <person name="Borrel G."/>
            <person name="Cao Van Tuat L."/>
            <person name="Fardeau M.-L."/>
            <person name="Harris H.M.B."/>
            <person name="O'Toole P.W."/>
            <person name="Ollivier B."/>
        </authorList>
    </citation>
    <scope>NUCLEOTIDE SEQUENCE [LARGE SCALE GENOMIC DNA]</scope>
    <source>
        <strain evidence="2 3">Mx-05</strain>
    </source>
</reference>
<dbReference type="Pfam" id="PF21455">
    <property type="entry name" value="PylD_N"/>
    <property type="match status" value="1"/>
</dbReference>
<gene>
    <name evidence="2" type="ORF">BKD89_05505</name>
</gene>
<evidence type="ECO:0000313" key="3">
    <source>
        <dbReference type="Proteomes" id="UP000273278"/>
    </source>
</evidence>
<dbReference type="OMA" id="HNLKNGK"/>
<dbReference type="Gene3D" id="3.40.50.720">
    <property type="entry name" value="NAD(P)-binding Rossmann-like Domain"/>
    <property type="match status" value="1"/>
</dbReference>
<dbReference type="SUPFAM" id="SSF51735">
    <property type="entry name" value="NAD(P)-binding Rossmann-fold domains"/>
    <property type="match status" value="1"/>
</dbReference>
<evidence type="ECO:0000259" key="1">
    <source>
        <dbReference type="Pfam" id="PF21455"/>
    </source>
</evidence>
<dbReference type="Gene3D" id="3.40.50.12150">
    <property type="match status" value="1"/>
</dbReference>
<dbReference type="EMBL" id="CP017686">
    <property type="protein sequence ID" value="AYQ55257.1"/>
    <property type="molecule type" value="Genomic_DNA"/>
</dbReference>
<sequence length="267" mass="28095">MISGLSDGLSDIDRMLMRDTGMNLLTLGFRAIGADASEVDVKRFKAASVPITSGLGIIGGFSRSVADIVRDMGIDCFVTEHTDVWGFGEAIDRGADIILMADDEQYMAYSVAAGRYANNSFCTAAGYVEALRGAVGGLQGKEVFVRGAGRVGSNMVSLLCAQGARPIVADVIREKAEAVARANPGATAAEDLEEATAEAGLILNASPVPIPGDLIREGAVVSTPGIPHVYDEATLRKAKFIHDPLAIGTAPMVAQCIIYTMDKEREQ</sequence>
<feature type="domain" description="Pyrrolysine biosynthesis protein PylD N-terminal" evidence="1">
    <location>
        <begin position="2"/>
        <end position="116"/>
    </location>
</feature>
<dbReference type="InterPro" id="IPR023914">
    <property type="entry name" value="Pyrrolys_PylD"/>
</dbReference>
<organism evidence="2 3">
    <name type="scientific">Methanomethylophilus alvi</name>
    <dbReference type="NCBI Taxonomy" id="1291540"/>
    <lineage>
        <taxon>Archaea</taxon>
        <taxon>Methanobacteriati</taxon>
        <taxon>Thermoplasmatota</taxon>
        <taxon>Thermoplasmata</taxon>
        <taxon>Methanomassiliicoccales</taxon>
        <taxon>Methanomethylophilaceae</taxon>
        <taxon>Methanomethylophilus</taxon>
    </lineage>
</organism>
<protein>
    <submittedName>
        <fullName evidence="2">3-methylornithyl-N6-L-lysine dehydrogenase PylD</fullName>
    </submittedName>
</protein>
<dbReference type="Proteomes" id="UP000273278">
    <property type="component" value="Chromosome"/>
</dbReference>
<name>A0A3G3IHC3_9ARCH</name>
<dbReference type="AlphaFoldDB" id="A0A3G3IHC3"/>
<dbReference type="InterPro" id="IPR036291">
    <property type="entry name" value="NAD(P)-bd_dom_sf"/>
</dbReference>
<dbReference type="InterPro" id="IPR048757">
    <property type="entry name" value="PylD_N"/>
</dbReference>
<evidence type="ECO:0000313" key="2">
    <source>
        <dbReference type="EMBL" id="AYQ55257.1"/>
    </source>
</evidence>
<dbReference type="NCBIfam" id="TIGR03911">
    <property type="entry name" value="pyrrolys_PylD"/>
    <property type="match status" value="1"/>
</dbReference>